<feature type="domain" description="Competence protein CoiA C-terminal" evidence="3">
    <location>
        <begin position="266"/>
        <end position="397"/>
    </location>
</feature>
<reference evidence="4 5" key="1">
    <citation type="journal article" date="2013" name="Genome Announc.">
        <title>Genome Sequence of Sporolactobacillus laevolacticus DSM442, an Efficient Polymer-Grade D-Lactate Producer from Agricultural Waste Cottonseed as a Nitrogen Source.</title>
        <authorList>
            <person name="Wang H."/>
            <person name="Wang L."/>
            <person name="Ju J."/>
            <person name="Yu B."/>
            <person name="Ma Y."/>
        </authorList>
    </citation>
    <scope>NUCLEOTIDE SEQUENCE [LARGE SCALE GENOMIC DNA]</scope>
    <source>
        <strain evidence="4 5">DSM 442</strain>
    </source>
</reference>
<dbReference type="InterPro" id="IPR057252">
    <property type="entry name" value="CoiA_C"/>
</dbReference>
<evidence type="ECO:0000313" key="4">
    <source>
        <dbReference type="EMBL" id="EST12988.1"/>
    </source>
</evidence>
<accession>V6IZI7</accession>
<proteinExistence type="predicted"/>
<dbReference type="STRING" id="1395513.P343_04710"/>
<evidence type="ECO:0000259" key="1">
    <source>
        <dbReference type="Pfam" id="PF06054"/>
    </source>
</evidence>
<name>V6IZI7_9BACL</name>
<dbReference type="InterPro" id="IPR021176">
    <property type="entry name" value="Competence-induced_CoiA"/>
</dbReference>
<feature type="domain" description="Competence protein CoiA-like N-terminal" evidence="2">
    <location>
        <begin position="42"/>
        <end position="89"/>
    </location>
</feature>
<keyword evidence="5" id="KW-1185">Reference proteome</keyword>
<protein>
    <recommendedName>
        <fullName evidence="6">Competence protein CoiA</fullName>
    </recommendedName>
</protein>
<dbReference type="Pfam" id="PF25166">
    <property type="entry name" value="CoiA_C"/>
    <property type="match status" value="1"/>
</dbReference>
<dbReference type="eggNOG" id="COG4469">
    <property type="taxonomic scope" value="Bacteria"/>
</dbReference>
<evidence type="ECO:0000259" key="3">
    <source>
        <dbReference type="Pfam" id="PF25166"/>
    </source>
</evidence>
<dbReference type="OrthoDB" id="3784230at2"/>
<dbReference type="Pfam" id="PF06054">
    <property type="entry name" value="CoiA_nuc"/>
    <property type="match status" value="1"/>
</dbReference>
<evidence type="ECO:0000313" key="5">
    <source>
        <dbReference type="Proteomes" id="UP000018296"/>
    </source>
</evidence>
<sequence>MNLAEAPSYLFPDISNTLYKKGGEHVLVASTAEAERISLIASEWSQQDLVQLDRQSGFYCPVCRAPVVLKTGKKRRWHFAHQPHHTCLVDNEPETMTHLSGKEDLFRWCEQAGRSAKLEQYLRQLRQRPDIYLPGIEPVAIEYQCSMIPEHVFTARSNGYLNGGIIPIWIIGAHRYHRQRFAIQLSGFTSLAIRQSKVSKVSHPFTTSYYVCFYDPASKNFCYSAHLSPISKTRFISQESTVNLLKLKPYQLLTHSVPFSSMEFKNAWLDMKRKQRLSPPNRLSPEEYALRVQAYQLRINFSYVPGYVGLPHESAIHFQNSPYLWQMWVILLMGVIEADHCFTPERIIRETEARRMERVFSLRCLPLCPVLPASHVIKDYLEQLLCLRVVKKIGNSYRMEGLGKMKQSLTSLFQEDRVILDRLEAAWM</sequence>
<dbReference type="PIRSF" id="PIRSF007487">
    <property type="entry name" value="Competence-induced_CoiA_bac"/>
    <property type="match status" value="1"/>
</dbReference>
<dbReference type="AlphaFoldDB" id="V6IZI7"/>
<dbReference type="EMBL" id="AWTC01000003">
    <property type="protein sequence ID" value="EST12988.1"/>
    <property type="molecule type" value="Genomic_DNA"/>
</dbReference>
<comment type="caution">
    <text evidence="4">The sequence shown here is derived from an EMBL/GenBank/DDBJ whole genome shotgun (WGS) entry which is preliminary data.</text>
</comment>
<dbReference type="Proteomes" id="UP000018296">
    <property type="component" value="Unassembled WGS sequence"/>
</dbReference>
<feature type="domain" description="Competence protein CoiA nuclease-like" evidence="1">
    <location>
        <begin position="94"/>
        <end position="255"/>
    </location>
</feature>
<dbReference type="Pfam" id="PF25164">
    <property type="entry name" value="CoiA_N"/>
    <property type="match status" value="1"/>
</dbReference>
<evidence type="ECO:0008006" key="6">
    <source>
        <dbReference type="Google" id="ProtNLM"/>
    </source>
</evidence>
<dbReference type="InterPro" id="IPR057253">
    <property type="entry name" value="CoiA-like_N"/>
</dbReference>
<dbReference type="InterPro" id="IPR010330">
    <property type="entry name" value="CoiA_nuc"/>
</dbReference>
<evidence type="ECO:0000259" key="2">
    <source>
        <dbReference type="Pfam" id="PF25164"/>
    </source>
</evidence>
<gene>
    <name evidence="4" type="ORF">P343_04710</name>
</gene>
<organism evidence="4 5">
    <name type="scientific">Sporolactobacillus laevolacticus DSM 442</name>
    <dbReference type="NCBI Taxonomy" id="1395513"/>
    <lineage>
        <taxon>Bacteria</taxon>
        <taxon>Bacillati</taxon>
        <taxon>Bacillota</taxon>
        <taxon>Bacilli</taxon>
        <taxon>Bacillales</taxon>
        <taxon>Sporolactobacillaceae</taxon>
        <taxon>Sporolactobacillus</taxon>
    </lineage>
</organism>
<dbReference type="PATRIC" id="fig|1395513.3.peg.964"/>